<feature type="region of interest" description="Disordered" evidence="1">
    <location>
        <begin position="64"/>
        <end position="94"/>
    </location>
</feature>
<organism evidence="2 3">
    <name type="scientific">Gossypium stocksii</name>
    <dbReference type="NCBI Taxonomy" id="47602"/>
    <lineage>
        <taxon>Eukaryota</taxon>
        <taxon>Viridiplantae</taxon>
        <taxon>Streptophyta</taxon>
        <taxon>Embryophyta</taxon>
        <taxon>Tracheophyta</taxon>
        <taxon>Spermatophyta</taxon>
        <taxon>Magnoliopsida</taxon>
        <taxon>eudicotyledons</taxon>
        <taxon>Gunneridae</taxon>
        <taxon>Pentapetalae</taxon>
        <taxon>rosids</taxon>
        <taxon>malvids</taxon>
        <taxon>Malvales</taxon>
        <taxon>Malvaceae</taxon>
        <taxon>Malvoideae</taxon>
        <taxon>Gossypium</taxon>
    </lineage>
</organism>
<evidence type="ECO:0000256" key="1">
    <source>
        <dbReference type="SAM" id="MobiDB-lite"/>
    </source>
</evidence>
<dbReference type="Proteomes" id="UP000828251">
    <property type="component" value="Unassembled WGS sequence"/>
</dbReference>
<reference evidence="2 3" key="1">
    <citation type="journal article" date="2021" name="Plant Biotechnol. J.">
        <title>Multi-omics assisted identification of the key and species-specific regulatory components of drought-tolerant mechanisms in Gossypium stocksii.</title>
        <authorList>
            <person name="Yu D."/>
            <person name="Ke L."/>
            <person name="Zhang D."/>
            <person name="Wu Y."/>
            <person name="Sun Y."/>
            <person name="Mei J."/>
            <person name="Sun J."/>
            <person name="Sun Y."/>
        </authorList>
    </citation>
    <scope>NUCLEOTIDE SEQUENCE [LARGE SCALE GENOMIC DNA]</scope>
    <source>
        <strain evidence="3">cv. E1</strain>
        <tissue evidence="2">Leaf</tissue>
    </source>
</reference>
<feature type="region of interest" description="Disordered" evidence="1">
    <location>
        <begin position="1"/>
        <end position="36"/>
    </location>
</feature>
<evidence type="ECO:0000313" key="3">
    <source>
        <dbReference type="Proteomes" id="UP000828251"/>
    </source>
</evidence>
<dbReference type="AlphaFoldDB" id="A0A9D3V7H6"/>
<gene>
    <name evidence="2" type="ORF">J1N35_025910</name>
</gene>
<accession>A0A9D3V7H6</accession>
<keyword evidence="3" id="KW-1185">Reference proteome</keyword>
<proteinExistence type="predicted"/>
<name>A0A9D3V7H6_9ROSI</name>
<comment type="caution">
    <text evidence="2">The sequence shown here is derived from an EMBL/GenBank/DDBJ whole genome shotgun (WGS) entry which is preliminary data.</text>
</comment>
<protein>
    <submittedName>
        <fullName evidence="2">Uncharacterized protein</fullName>
    </submittedName>
</protein>
<feature type="compositionally biased region" description="Polar residues" evidence="1">
    <location>
        <begin position="68"/>
        <end position="94"/>
    </location>
</feature>
<dbReference type="EMBL" id="JAIQCV010000008">
    <property type="protein sequence ID" value="KAH1073582.1"/>
    <property type="molecule type" value="Genomic_DNA"/>
</dbReference>
<sequence length="94" mass="9893">MRIAEKVVQLKVGNDNDPSNAKHRNRSLPPTTSTHSPLLCCSSLSLTAQTYNLVNAPLLCSASLSLSQPNSPDSTQSGLKVPQKGQSTTAGCND</sequence>
<evidence type="ECO:0000313" key="2">
    <source>
        <dbReference type="EMBL" id="KAH1073582.1"/>
    </source>
</evidence>